<dbReference type="GeneID" id="4907172"/>
<dbReference type="Pfam" id="PF04412">
    <property type="entry name" value="AcnX"/>
    <property type="match status" value="1"/>
</dbReference>
<evidence type="ECO:0000256" key="3">
    <source>
        <dbReference type="ARBA" id="ARBA00045120"/>
    </source>
</evidence>
<evidence type="ECO:0000256" key="2">
    <source>
        <dbReference type="ARBA" id="ARBA00023239"/>
    </source>
</evidence>
<keyword evidence="11" id="KW-1185">Reference proteome</keyword>
<comment type="similarity">
    <text evidence="5">Belongs to the AcnX type II large subunit family.</text>
</comment>
<evidence type="ECO:0000256" key="7">
    <source>
        <dbReference type="ARBA" id="ARBA00047176"/>
    </source>
</evidence>
<feature type="domain" description="Phosphomevalonate dehydratase large subunit-like" evidence="9">
    <location>
        <begin position="1"/>
        <end position="386"/>
    </location>
</feature>
<accession>A3DM69</accession>
<dbReference type="InterPro" id="IPR007506">
    <property type="entry name" value="PMDh-L-like_dom"/>
</dbReference>
<gene>
    <name evidence="10" type="ordered locus">Smar_0622</name>
</gene>
<evidence type="ECO:0000256" key="4">
    <source>
        <dbReference type="ARBA" id="ARBA00045299"/>
    </source>
</evidence>
<evidence type="ECO:0000256" key="1">
    <source>
        <dbReference type="ARBA" id="ARBA00023004"/>
    </source>
</evidence>
<dbReference type="PANTHER" id="PTHR36577:SF3">
    <property type="entry name" value="DUF521 DOMAIN PROTEIN (AFU_ORTHOLOGUE AFUA_6G00490)"/>
    <property type="match status" value="1"/>
</dbReference>
<dbReference type="HOGENOM" id="CLU_018825_1_0_2"/>
<evidence type="ECO:0000313" key="10">
    <source>
        <dbReference type="EMBL" id="ABN69729.1"/>
    </source>
</evidence>
<evidence type="ECO:0000313" key="11">
    <source>
        <dbReference type="Proteomes" id="UP000000254"/>
    </source>
</evidence>
<sequence length="390" mass="43601">MYLTREQERMINGEYGWVTARALKVIVKVGEALGAEKLIPISHAHVSGISYSNIGDPGLLFIKELYEKGGRSRVYTTVNPGCIDLLGYSRIISREYYDKQLVINNFLEGMGFKPTYTCIPYFHRIPGVNEHLAWGESNAVIIANSFYGARTNREGGPLALAAAITGYTYYAGLHLLNNRVAEKKIVLPKHLPEDYYGASGLWIGENIREIPILENAPTNIYDLKILMAAAAASGSHGLIVIDGLTPKGTYKISDRVEKIFVEKTSLEKYLGEEPSCDQRILGYVGCPHLHPSELFWLVRYLLKKSSPRRDNVLLVSIPRIYAETYRDLLELLRLRGVDVAVGTCPIVSRLKNGFDLVVTNSGKAAFYLRRLHGLKVRLSSFKKVVEAVYS</sequence>
<dbReference type="EMBL" id="CP000575">
    <property type="protein sequence ID" value="ABN69729.1"/>
    <property type="molecule type" value="Genomic_DNA"/>
</dbReference>
<dbReference type="KEGG" id="smr:Smar_0622"/>
<dbReference type="STRING" id="399550.Smar_0622"/>
<evidence type="ECO:0000256" key="6">
    <source>
        <dbReference type="ARBA" id="ARBA00046520"/>
    </source>
</evidence>
<keyword evidence="1" id="KW-0408">Iron</keyword>
<name>A3DM69_STAMF</name>
<dbReference type="RefSeq" id="WP_011838920.1">
    <property type="nucleotide sequence ID" value="NC_009033.1"/>
</dbReference>
<evidence type="ECO:0000256" key="5">
    <source>
        <dbReference type="ARBA" id="ARBA00046333"/>
    </source>
</evidence>
<dbReference type="AlphaFoldDB" id="A3DM69"/>
<dbReference type="Proteomes" id="UP000000254">
    <property type="component" value="Chromosome"/>
</dbReference>
<proteinExistence type="inferred from homology"/>
<comment type="subunit">
    <text evidence="6">Heterodimer composed of a large subunit (PMDh-L) and a small subunit (PMDh-S).</text>
</comment>
<reference evidence="10 11" key="2">
    <citation type="journal article" date="2009" name="Stand. Genomic Sci.">
        <title>Complete genome sequence of Staphylothermus marinus Stetter and Fiala 1986 type strain F1.</title>
        <authorList>
            <person name="Anderson I.J."/>
            <person name="Sun H."/>
            <person name="Lapidus A."/>
            <person name="Copeland A."/>
            <person name="Glavina Del Rio T."/>
            <person name="Tice H."/>
            <person name="Dalin E."/>
            <person name="Lucas S."/>
            <person name="Barry K."/>
            <person name="Land M."/>
            <person name="Richardson P."/>
            <person name="Huber H."/>
            <person name="Kyrpides N.C."/>
        </authorList>
    </citation>
    <scope>NUCLEOTIDE SEQUENCE [LARGE SCALE GENOMIC DNA]</scope>
    <source>
        <strain evidence="11">ATCC 43588 / DSM 3639 / JCM 9404 / F1</strain>
    </source>
</reference>
<keyword evidence="2 10" id="KW-0456">Lyase</keyword>
<evidence type="ECO:0000256" key="8">
    <source>
        <dbReference type="ARBA" id="ARBA00047196"/>
    </source>
</evidence>
<dbReference type="eggNOG" id="arCOG04278">
    <property type="taxonomic scope" value="Archaea"/>
</dbReference>
<organism evidence="10 11">
    <name type="scientific">Staphylothermus marinus (strain ATCC 43588 / DSM 3639 / JCM 9404 / F1)</name>
    <dbReference type="NCBI Taxonomy" id="399550"/>
    <lineage>
        <taxon>Archaea</taxon>
        <taxon>Thermoproteota</taxon>
        <taxon>Thermoprotei</taxon>
        <taxon>Desulfurococcales</taxon>
        <taxon>Desulfurococcaceae</taxon>
        <taxon>Staphylothermus</taxon>
    </lineage>
</organism>
<dbReference type="PANTHER" id="PTHR36577">
    <property type="entry name" value="DUF521 DOMAIN PROTEIN (AFU_ORTHOLOGUE AFUA_6G00490)"/>
    <property type="match status" value="1"/>
</dbReference>
<comment type="function">
    <text evidence="4">Component of a hydro-lyase that catalyzes the dehydration of mevalonate 5-phosphate (MVA5P) to form trans-anhydromevalonate 5-phosphate (tAHMP). Involved in the archaeal mevalonate (MVA) pathway, which provides fundamental precursors for isoprenoid biosynthesis, such as isopentenyl diphosphate (IPP) and dimethylallyl diphosphate (DMAPP).</text>
</comment>
<dbReference type="EC" id="4.2.1.182" evidence="7"/>
<evidence type="ECO:0000259" key="9">
    <source>
        <dbReference type="Pfam" id="PF04412"/>
    </source>
</evidence>
<reference evidence="11" key="1">
    <citation type="journal article" date="2009" name="BMC Genomics">
        <title>The complete genome sequence of Staphylothermus marinus reveals differences in sulfur metabolism among heterotrophic Crenarchaeota.</title>
        <authorList>
            <person name="Anderson I.J."/>
            <person name="Dharmarajan L."/>
            <person name="Rodriguez J."/>
            <person name="Hooper S."/>
            <person name="Porat I."/>
            <person name="Ulrich L.E."/>
            <person name="Elkins J.G."/>
            <person name="Mavromatis K."/>
            <person name="Sun H."/>
            <person name="Land M."/>
            <person name="Lapidus A."/>
            <person name="Lucas S."/>
            <person name="Barry K."/>
            <person name="Huber H."/>
            <person name="Zhulin I.B."/>
            <person name="Whitman W.B."/>
            <person name="Mukhopadhyay B."/>
            <person name="Woese C."/>
            <person name="Bristow J."/>
            <person name="Kyrpides N."/>
        </authorList>
    </citation>
    <scope>NUCLEOTIDE SEQUENCE [LARGE SCALE GENOMIC DNA]</scope>
    <source>
        <strain evidence="11">ATCC 43588 / DSM 3639 / JCM 9404 / F1</strain>
    </source>
</reference>
<comment type="catalytic activity">
    <reaction evidence="3">
        <text>(R)-5-phosphomevalonate = (2E)-3-methyl-5-phosphooxypent-2-enoate + H2O</text>
        <dbReference type="Rhea" id="RHEA:78975"/>
        <dbReference type="ChEBI" id="CHEBI:15377"/>
        <dbReference type="ChEBI" id="CHEBI:58146"/>
        <dbReference type="ChEBI" id="CHEBI:229665"/>
        <dbReference type="EC" id="4.2.1.182"/>
    </reaction>
    <physiologicalReaction direction="left-to-right" evidence="3">
        <dbReference type="Rhea" id="RHEA:78976"/>
    </physiologicalReaction>
</comment>
<dbReference type="GO" id="GO:0016829">
    <property type="term" value="F:lyase activity"/>
    <property type="evidence" value="ECO:0007669"/>
    <property type="project" value="UniProtKB-KW"/>
</dbReference>
<protein>
    <recommendedName>
        <fullName evidence="8">Phosphomevalonate dehydratase large subunit</fullName>
        <ecNumber evidence="7">4.2.1.182</ecNumber>
    </recommendedName>
</protein>
<dbReference type="OrthoDB" id="25253at2157"/>